<accession>A0A9X4ACT6</accession>
<protein>
    <submittedName>
        <fullName evidence="1">Uncharacterized protein</fullName>
    </submittedName>
</protein>
<reference evidence="1" key="2">
    <citation type="submission" date="2022-10" db="EMBL/GenBank/DDBJ databases">
        <authorList>
            <person name="Kostovova I."/>
            <person name="Moravkova M."/>
            <person name="Pechar R."/>
        </authorList>
    </citation>
    <scope>NUCLEOTIDE SEQUENCE</scope>
    <source>
        <strain evidence="1">M356A</strain>
    </source>
</reference>
<comment type="caution">
    <text evidence="1">The sequence shown here is derived from an EMBL/GenBank/DDBJ whole genome shotgun (WGS) entry which is preliminary data.</text>
</comment>
<dbReference type="EMBL" id="JAOTGU010000010">
    <property type="protein sequence ID" value="MDB6262410.1"/>
    <property type="molecule type" value="Genomic_DNA"/>
</dbReference>
<evidence type="ECO:0000313" key="2">
    <source>
        <dbReference type="Proteomes" id="UP001143700"/>
    </source>
</evidence>
<evidence type="ECO:0000313" key="1">
    <source>
        <dbReference type="EMBL" id="MDB6262410.1"/>
    </source>
</evidence>
<sequence>MDMFGHLFRKKAEKEKSFENTLNEKRANLIAPVTEYGRNFSEKKYFVNYQGERDFSKNSRLSKPYLPINNNN</sequence>
<name>A0A9X4ACT6_LACAM</name>
<proteinExistence type="predicted"/>
<dbReference type="Proteomes" id="UP001143700">
    <property type="component" value="Unassembled WGS sequence"/>
</dbReference>
<organism evidence="1 2">
    <name type="scientific">Lactobacillus amylovorus</name>
    <dbReference type="NCBI Taxonomy" id="1604"/>
    <lineage>
        <taxon>Bacteria</taxon>
        <taxon>Bacillati</taxon>
        <taxon>Bacillota</taxon>
        <taxon>Bacilli</taxon>
        <taxon>Lactobacillales</taxon>
        <taxon>Lactobacillaceae</taxon>
        <taxon>Lactobacillus</taxon>
    </lineage>
</organism>
<dbReference type="AlphaFoldDB" id="A0A9X4ACT6"/>
<gene>
    <name evidence="1" type="ORF">ODV15_07595</name>
</gene>
<dbReference type="RefSeq" id="WP_271870323.1">
    <property type="nucleotide sequence ID" value="NZ_JAOTGU010000010.1"/>
</dbReference>
<reference evidence="1" key="1">
    <citation type="journal article" date="2022" name="Microorganisms">
        <title>Antibiotic Susceptibility, Resistance Gene Determinants and Corresponding Genomic Regions in Lactobacillus amylovorus Isolates Derived from Wild Boars and Domestic Pigs.</title>
        <authorList>
            <person name="Moravkova M."/>
            <person name="Kostovova I."/>
            <person name="Kavanova K."/>
            <person name="Pechar R."/>
            <person name="Stanek S."/>
            <person name="Brychta A."/>
            <person name="Zeman M."/>
            <person name="Kubasova T."/>
        </authorList>
    </citation>
    <scope>NUCLEOTIDE SEQUENCE</scope>
    <source>
        <strain evidence="1">M356A</strain>
    </source>
</reference>